<evidence type="ECO:0000313" key="2">
    <source>
        <dbReference type="EMBL" id="MEQ2253195.1"/>
    </source>
</evidence>
<protein>
    <submittedName>
        <fullName evidence="2">Uncharacterized protein</fullName>
    </submittedName>
</protein>
<dbReference type="Proteomes" id="UP001482620">
    <property type="component" value="Unassembled WGS sequence"/>
</dbReference>
<accession>A0ABV0V778</accession>
<proteinExistence type="predicted"/>
<sequence>MEKCCVHTMIQLVEPPSAAAATSNLGEEDERQYKDEDLPRAAAERNICHPSTVCCVKRSPALLNPTHSVHVSVLPFNRQLTRSSSVPMLVHFQFYHVAFLFVSNIFIYKTPCFLIKHECSVSAQFLSQHQPHEVVFKNTNWFPVWLSLCTMFLHPVWGYCCFLCKAVSFTGICPS</sequence>
<dbReference type="EMBL" id="JAHRIQ010096958">
    <property type="protein sequence ID" value="MEQ2253195.1"/>
    <property type="molecule type" value="Genomic_DNA"/>
</dbReference>
<evidence type="ECO:0000313" key="3">
    <source>
        <dbReference type="Proteomes" id="UP001482620"/>
    </source>
</evidence>
<gene>
    <name evidence="2" type="ORF">ILYODFUR_029725</name>
</gene>
<keyword evidence="1" id="KW-0472">Membrane</keyword>
<keyword evidence="1" id="KW-0812">Transmembrane</keyword>
<evidence type="ECO:0000256" key="1">
    <source>
        <dbReference type="SAM" id="Phobius"/>
    </source>
</evidence>
<feature type="transmembrane region" description="Helical" evidence="1">
    <location>
        <begin position="88"/>
        <end position="108"/>
    </location>
</feature>
<comment type="caution">
    <text evidence="2">The sequence shown here is derived from an EMBL/GenBank/DDBJ whole genome shotgun (WGS) entry which is preliminary data.</text>
</comment>
<name>A0ABV0V778_9TELE</name>
<reference evidence="2 3" key="1">
    <citation type="submission" date="2021-06" db="EMBL/GenBank/DDBJ databases">
        <authorList>
            <person name="Palmer J.M."/>
        </authorList>
    </citation>
    <scope>NUCLEOTIDE SEQUENCE [LARGE SCALE GENOMIC DNA]</scope>
    <source>
        <strain evidence="3">if_2019</strain>
        <tissue evidence="2">Muscle</tissue>
    </source>
</reference>
<organism evidence="2 3">
    <name type="scientific">Ilyodon furcidens</name>
    <name type="common">goldbreast splitfin</name>
    <dbReference type="NCBI Taxonomy" id="33524"/>
    <lineage>
        <taxon>Eukaryota</taxon>
        <taxon>Metazoa</taxon>
        <taxon>Chordata</taxon>
        <taxon>Craniata</taxon>
        <taxon>Vertebrata</taxon>
        <taxon>Euteleostomi</taxon>
        <taxon>Actinopterygii</taxon>
        <taxon>Neopterygii</taxon>
        <taxon>Teleostei</taxon>
        <taxon>Neoteleostei</taxon>
        <taxon>Acanthomorphata</taxon>
        <taxon>Ovalentaria</taxon>
        <taxon>Atherinomorphae</taxon>
        <taxon>Cyprinodontiformes</taxon>
        <taxon>Goodeidae</taxon>
        <taxon>Ilyodon</taxon>
    </lineage>
</organism>
<keyword evidence="1" id="KW-1133">Transmembrane helix</keyword>
<keyword evidence="3" id="KW-1185">Reference proteome</keyword>